<name>A0A8H4A3B2_GIGMA</name>
<dbReference type="Proteomes" id="UP000439903">
    <property type="component" value="Unassembled WGS sequence"/>
</dbReference>
<sequence length="178" mass="20880">MEILEEVIKNNLFKLNITTSPTVIFHKICKFLSRARDSEIEKENDENEAINLFKQAAFKGDEDAIDFCEKNNIEYPISEKNYLRIFKSALKLHKSRNKCNNKIEVEVKNCKLFTELYNNKYYELDSTGEVAYWIVYYSLKGYGSDTKLSKDVSLELLKLAAERGYNQAIEYCERKKII</sequence>
<dbReference type="AlphaFoldDB" id="A0A8H4A3B2"/>
<protein>
    <submittedName>
        <fullName evidence="1">Uncharacterized protein</fullName>
    </submittedName>
</protein>
<accession>A0A8H4A3B2</accession>
<evidence type="ECO:0000313" key="1">
    <source>
        <dbReference type="EMBL" id="KAF0405608.1"/>
    </source>
</evidence>
<organism evidence="1 2">
    <name type="scientific">Gigaspora margarita</name>
    <dbReference type="NCBI Taxonomy" id="4874"/>
    <lineage>
        <taxon>Eukaryota</taxon>
        <taxon>Fungi</taxon>
        <taxon>Fungi incertae sedis</taxon>
        <taxon>Mucoromycota</taxon>
        <taxon>Glomeromycotina</taxon>
        <taxon>Glomeromycetes</taxon>
        <taxon>Diversisporales</taxon>
        <taxon>Gigasporaceae</taxon>
        <taxon>Gigaspora</taxon>
    </lineage>
</organism>
<dbReference type="OrthoDB" id="2477220at2759"/>
<reference evidence="1 2" key="1">
    <citation type="journal article" date="2019" name="Environ. Microbiol.">
        <title>At the nexus of three kingdoms: the genome of the mycorrhizal fungus Gigaspora margarita provides insights into plant, endobacterial and fungal interactions.</title>
        <authorList>
            <person name="Venice F."/>
            <person name="Ghignone S."/>
            <person name="Salvioli di Fossalunga A."/>
            <person name="Amselem J."/>
            <person name="Novero M."/>
            <person name="Xianan X."/>
            <person name="Sedzielewska Toro K."/>
            <person name="Morin E."/>
            <person name="Lipzen A."/>
            <person name="Grigoriev I.V."/>
            <person name="Henrissat B."/>
            <person name="Martin F.M."/>
            <person name="Bonfante P."/>
        </authorList>
    </citation>
    <scope>NUCLEOTIDE SEQUENCE [LARGE SCALE GENOMIC DNA]</scope>
    <source>
        <strain evidence="1 2">BEG34</strain>
    </source>
</reference>
<gene>
    <name evidence="1" type="ORF">F8M41_008903</name>
</gene>
<comment type="caution">
    <text evidence="1">The sequence shown here is derived from an EMBL/GenBank/DDBJ whole genome shotgun (WGS) entry which is preliminary data.</text>
</comment>
<evidence type="ECO:0000313" key="2">
    <source>
        <dbReference type="Proteomes" id="UP000439903"/>
    </source>
</evidence>
<keyword evidence="2" id="KW-1185">Reference proteome</keyword>
<dbReference type="EMBL" id="WTPW01001948">
    <property type="protein sequence ID" value="KAF0405608.1"/>
    <property type="molecule type" value="Genomic_DNA"/>
</dbReference>
<proteinExistence type="predicted"/>